<proteinExistence type="predicted"/>
<evidence type="ECO:0000313" key="1">
    <source>
        <dbReference type="EMBL" id="GIY97018.1"/>
    </source>
</evidence>
<gene>
    <name evidence="1" type="ORF">CEXT_714811</name>
</gene>
<comment type="caution">
    <text evidence="1">The sequence shown here is derived from an EMBL/GenBank/DDBJ whole genome shotgun (WGS) entry which is preliminary data.</text>
</comment>
<keyword evidence="2" id="KW-1185">Reference proteome</keyword>
<sequence length="108" mass="12425">MEAKQKKSTPSVDPVLIEKLTLMCLNYHIKRDERPVKIRRRKKPPCLMWDNNHPKSPHCYQNFVIKIVIPILAVDSRKMEEWKSNSAAGIRLLFDLGVRGVGGVGQIF</sequence>
<dbReference type="EMBL" id="BPLR01000728">
    <property type="protein sequence ID" value="GIY97018.1"/>
    <property type="molecule type" value="Genomic_DNA"/>
</dbReference>
<protein>
    <submittedName>
        <fullName evidence="1">Uncharacterized protein</fullName>
    </submittedName>
</protein>
<dbReference type="Proteomes" id="UP001054945">
    <property type="component" value="Unassembled WGS sequence"/>
</dbReference>
<evidence type="ECO:0000313" key="2">
    <source>
        <dbReference type="Proteomes" id="UP001054945"/>
    </source>
</evidence>
<name>A0AAV4XQT2_CAEEX</name>
<dbReference type="AlphaFoldDB" id="A0AAV4XQT2"/>
<accession>A0AAV4XQT2</accession>
<reference evidence="1 2" key="1">
    <citation type="submission" date="2021-06" db="EMBL/GenBank/DDBJ databases">
        <title>Caerostris extrusa draft genome.</title>
        <authorList>
            <person name="Kono N."/>
            <person name="Arakawa K."/>
        </authorList>
    </citation>
    <scope>NUCLEOTIDE SEQUENCE [LARGE SCALE GENOMIC DNA]</scope>
</reference>
<organism evidence="1 2">
    <name type="scientific">Caerostris extrusa</name>
    <name type="common">Bark spider</name>
    <name type="synonym">Caerostris bankana</name>
    <dbReference type="NCBI Taxonomy" id="172846"/>
    <lineage>
        <taxon>Eukaryota</taxon>
        <taxon>Metazoa</taxon>
        <taxon>Ecdysozoa</taxon>
        <taxon>Arthropoda</taxon>
        <taxon>Chelicerata</taxon>
        <taxon>Arachnida</taxon>
        <taxon>Araneae</taxon>
        <taxon>Araneomorphae</taxon>
        <taxon>Entelegynae</taxon>
        <taxon>Araneoidea</taxon>
        <taxon>Araneidae</taxon>
        <taxon>Caerostris</taxon>
    </lineage>
</organism>